<dbReference type="InterPro" id="IPR036457">
    <property type="entry name" value="PPM-type-like_dom_sf"/>
</dbReference>
<dbReference type="GeneID" id="18840847"/>
<protein>
    <submittedName>
        <fullName evidence="3">Protein serine/threonine phosphatase 2C</fullName>
    </submittedName>
</protein>
<evidence type="ECO:0000256" key="1">
    <source>
        <dbReference type="SAM" id="MobiDB-lite"/>
    </source>
</evidence>
<dbReference type="InterPro" id="IPR015655">
    <property type="entry name" value="PP2C"/>
</dbReference>
<dbReference type="EMBL" id="JH719406">
    <property type="protein sequence ID" value="EJF62390.1"/>
    <property type="molecule type" value="Genomic_DNA"/>
</dbReference>
<dbReference type="KEGG" id="dsq:DICSQDRAFT_180253"/>
<accession>R7T2J7</accession>
<dbReference type="Gene3D" id="3.60.40.10">
    <property type="entry name" value="PPM-type phosphatase domain"/>
    <property type="match status" value="1"/>
</dbReference>
<gene>
    <name evidence="3" type="ORF">DICSQDRAFT_180253</name>
</gene>
<dbReference type="GO" id="GO:0005739">
    <property type="term" value="C:mitochondrion"/>
    <property type="evidence" value="ECO:0007669"/>
    <property type="project" value="TreeGrafter"/>
</dbReference>
<dbReference type="SMART" id="SM00332">
    <property type="entry name" value="PP2Cc"/>
    <property type="match status" value="1"/>
</dbReference>
<dbReference type="RefSeq" id="XP_007365102.1">
    <property type="nucleotide sequence ID" value="XM_007365040.1"/>
</dbReference>
<dbReference type="CDD" id="cd00143">
    <property type="entry name" value="PP2Cc"/>
    <property type="match status" value="1"/>
</dbReference>
<dbReference type="SUPFAM" id="SSF81606">
    <property type="entry name" value="PP2C-like"/>
    <property type="match status" value="1"/>
</dbReference>
<dbReference type="AlphaFoldDB" id="R7T2J7"/>
<dbReference type="Pfam" id="PF00481">
    <property type="entry name" value="PP2C"/>
    <property type="match status" value="1"/>
</dbReference>
<dbReference type="OrthoDB" id="420076at2759"/>
<reference evidence="3 4" key="1">
    <citation type="journal article" date="2012" name="Science">
        <title>The Paleozoic origin of enzymatic lignin decomposition reconstructed from 31 fungal genomes.</title>
        <authorList>
            <person name="Floudas D."/>
            <person name="Binder M."/>
            <person name="Riley R."/>
            <person name="Barry K."/>
            <person name="Blanchette R.A."/>
            <person name="Henrissat B."/>
            <person name="Martinez A.T."/>
            <person name="Otillar R."/>
            <person name="Spatafora J.W."/>
            <person name="Yadav J.S."/>
            <person name="Aerts A."/>
            <person name="Benoit I."/>
            <person name="Boyd A."/>
            <person name="Carlson A."/>
            <person name="Copeland A."/>
            <person name="Coutinho P.M."/>
            <person name="de Vries R.P."/>
            <person name="Ferreira P."/>
            <person name="Findley K."/>
            <person name="Foster B."/>
            <person name="Gaskell J."/>
            <person name="Glotzer D."/>
            <person name="Gorecki P."/>
            <person name="Heitman J."/>
            <person name="Hesse C."/>
            <person name="Hori C."/>
            <person name="Igarashi K."/>
            <person name="Jurgens J.A."/>
            <person name="Kallen N."/>
            <person name="Kersten P."/>
            <person name="Kohler A."/>
            <person name="Kuees U."/>
            <person name="Kumar T.K.A."/>
            <person name="Kuo A."/>
            <person name="LaButti K."/>
            <person name="Larrondo L.F."/>
            <person name="Lindquist E."/>
            <person name="Ling A."/>
            <person name="Lombard V."/>
            <person name="Lucas S."/>
            <person name="Lundell T."/>
            <person name="Martin R."/>
            <person name="McLaughlin D.J."/>
            <person name="Morgenstern I."/>
            <person name="Morin E."/>
            <person name="Murat C."/>
            <person name="Nagy L.G."/>
            <person name="Nolan M."/>
            <person name="Ohm R.A."/>
            <person name="Patyshakuliyeva A."/>
            <person name="Rokas A."/>
            <person name="Ruiz-Duenas F.J."/>
            <person name="Sabat G."/>
            <person name="Salamov A."/>
            <person name="Samejima M."/>
            <person name="Schmutz J."/>
            <person name="Slot J.C."/>
            <person name="St John F."/>
            <person name="Stenlid J."/>
            <person name="Sun H."/>
            <person name="Sun S."/>
            <person name="Syed K."/>
            <person name="Tsang A."/>
            <person name="Wiebenga A."/>
            <person name="Young D."/>
            <person name="Pisabarro A."/>
            <person name="Eastwood D.C."/>
            <person name="Martin F."/>
            <person name="Cullen D."/>
            <person name="Grigoriev I.V."/>
            <person name="Hibbett D.S."/>
        </authorList>
    </citation>
    <scope>NUCLEOTIDE SEQUENCE [LARGE SCALE GENOMIC DNA]</scope>
    <source>
        <strain evidence="3 4">LYAD-421 SS1</strain>
    </source>
</reference>
<evidence type="ECO:0000259" key="2">
    <source>
        <dbReference type="PROSITE" id="PS51746"/>
    </source>
</evidence>
<feature type="region of interest" description="Disordered" evidence="1">
    <location>
        <begin position="445"/>
        <end position="468"/>
    </location>
</feature>
<dbReference type="InterPro" id="IPR001932">
    <property type="entry name" value="PPM-type_phosphatase-like_dom"/>
</dbReference>
<dbReference type="OMA" id="GEQAMAP"/>
<sequence>MLRRAWKPLLGTTVLVGTPAYIYYRDYRKPTSETFDLSVREAGPDGKRQMVTRTIPLLSKDEVDARIRQNATSKSATRHGGIVWKSTTAHFASNDPIEDANGNLLIERDASDLSPPGDYLFYAIMDGHSGYHTSRVLAKVLIPTVAMELATRVNDPKANLKDAGLLQKAKSLIWSASSTPYDANPSDVSRAIADAFTKLDAQIVNAPLEILYHAVDQETLKKKLIPDLSGHPLATSAIETARSGSCALLAMFDTSNRNLYVACTGDSRAVAGIYEETSDGQGVWRVEALTEDQTGRNPNELKRMQSEHPPSEAQDVIRNGRVLGSLEPTRAFGDARYKWPREVQEVLSKAFLEPKGDALRPPPQLFKTPPYVTATPVVTHRPLSFLPLPLQGTPAPKSALRFVVLATDGLWDELSNEEVVALVGGHLSGVRGTVPKSALPGLVRTSTGAAGVDGKDKAGRGRQSAEKQGAWAFEDDNLSAHLIRNALGGGDVEHLRKLASIPAPYSRRFRDDITVTVVWWEDGREGQAQTEQVAIPVPEQQARAKL</sequence>
<name>R7T2J7_DICSQ</name>
<organism evidence="3 4">
    <name type="scientific">Dichomitus squalens (strain LYAD-421)</name>
    <name type="common">Western red white-rot fungus</name>
    <dbReference type="NCBI Taxonomy" id="732165"/>
    <lineage>
        <taxon>Eukaryota</taxon>
        <taxon>Fungi</taxon>
        <taxon>Dikarya</taxon>
        <taxon>Basidiomycota</taxon>
        <taxon>Agaricomycotina</taxon>
        <taxon>Agaricomycetes</taxon>
        <taxon>Polyporales</taxon>
        <taxon>Polyporaceae</taxon>
        <taxon>Dichomitus</taxon>
    </lineage>
</organism>
<feature type="domain" description="PPM-type phosphatase" evidence="2">
    <location>
        <begin position="103"/>
        <end position="520"/>
    </location>
</feature>
<dbReference type="HOGENOM" id="CLU_021928_3_1_1"/>
<proteinExistence type="predicted"/>
<dbReference type="GO" id="GO:0004741">
    <property type="term" value="F:[pyruvate dehydrogenase (acetyl-transferring)]-phosphatase activity"/>
    <property type="evidence" value="ECO:0007669"/>
    <property type="project" value="TreeGrafter"/>
</dbReference>
<feature type="compositionally biased region" description="Basic and acidic residues" evidence="1">
    <location>
        <begin position="299"/>
        <end position="310"/>
    </location>
</feature>
<dbReference type="PANTHER" id="PTHR13832:SF792">
    <property type="entry name" value="GM14286P"/>
    <property type="match status" value="1"/>
</dbReference>
<dbReference type="PANTHER" id="PTHR13832">
    <property type="entry name" value="PROTEIN PHOSPHATASE 2C"/>
    <property type="match status" value="1"/>
</dbReference>
<evidence type="ECO:0000313" key="4">
    <source>
        <dbReference type="Proteomes" id="UP000053319"/>
    </source>
</evidence>
<dbReference type="Proteomes" id="UP000053319">
    <property type="component" value="Unassembled WGS sequence"/>
</dbReference>
<evidence type="ECO:0000313" key="3">
    <source>
        <dbReference type="EMBL" id="EJF62390.1"/>
    </source>
</evidence>
<feature type="region of interest" description="Disordered" evidence="1">
    <location>
        <begin position="293"/>
        <end position="312"/>
    </location>
</feature>
<dbReference type="PROSITE" id="PS51746">
    <property type="entry name" value="PPM_2"/>
    <property type="match status" value="1"/>
</dbReference>
<feature type="compositionally biased region" description="Basic and acidic residues" evidence="1">
    <location>
        <begin position="453"/>
        <end position="465"/>
    </location>
</feature>